<evidence type="ECO:0000313" key="2">
    <source>
        <dbReference type="Proteomes" id="UP001328107"/>
    </source>
</evidence>
<dbReference type="AlphaFoldDB" id="A0AAN5I5E9"/>
<dbReference type="EMBL" id="BTRK01000005">
    <property type="protein sequence ID" value="GMR52109.1"/>
    <property type="molecule type" value="Genomic_DNA"/>
</dbReference>
<proteinExistence type="predicted"/>
<gene>
    <name evidence="1" type="ORF">PMAYCL1PPCAC_22304</name>
</gene>
<name>A0AAN5I5E9_9BILA</name>
<dbReference type="Proteomes" id="UP001328107">
    <property type="component" value="Unassembled WGS sequence"/>
</dbReference>
<accession>A0AAN5I5E9</accession>
<sequence length="72" mass="8070">ATSSYTARNILPITEIAPVYLTVEFALRIRVTCYLCTSAVDSFLPQLHCSIDTLFIYTVCMKFGRDESSLSI</sequence>
<feature type="non-terminal residue" evidence="1">
    <location>
        <position position="72"/>
    </location>
</feature>
<organism evidence="1 2">
    <name type="scientific">Pristionchus mayeri</name>
    <dbReference type="NCBI Taxonomy" id="1317129"/>
    <lineage>
        <taxon>Eukaryota</taxon>
        <taxon>Metazoa</taxon>
        <taxon>Ecdysozoa</taxon>
        <taxon>Nematoda</taxon>
        <taxon>Chromadorea</taxon>
        <taxon>Rhabditida</taxon>
        <taxon>Rhabditina</taxon>
        <taxon>Diplogasteromorpha</taxon>
        <taxon>Diplogasteroidea</taxon>
        <taxon>Neodiplogasteridae</taxon>
        <taxon>Pristionchus</taxon>
    </lineage>
</organism>
<evidence type="ECO:0000313" key="1">
    <source>
        <dbReference type="EMBL" id="GMR52109.1"/>
    </source>
</evidence>
<protein>
    <submittedName>
        <fullName evidence="1">Uncharacterized protein</fullName>
    </submittedName>
</protein>
<comment type="caution">
    <text evidence="1">The sequence shown here is derived from an EMBL/GenBank/DDBJ whole genome shotgun (WGS) entry which is preliminary data.</text>
</comment>
<reference evidence="2" key="1">
    <citation type="submission" date="2022-10" db="EMBL/GenBank/DDBJ databases">
        <title>Genome assembly of Pristionchus species.</title>
        <authorList>
            <person name="Yoshida K."/>
            <person name="Sommer R.J."/>
        </authorList>
    </citation>
    <scope>NUCLEOTIDE SEQUENCE [LARGE SCALE GENOMIC DNA]</scope>
    <source>
        <strain evidence="2">RS5460</strain>
    </source>
</reference>
<keyword evidence="2" id="KW-1185">Reference proteome</keyword>
<feature type="non-terminal residue" evidence="1">
    <location>
        <position position="1"/>
    </location>
</feature>